<organism evidence="1 2">
    <name type="scientific">Thelephora ganbajun</name>
    <name type="common">Ganba fungus</name>
    <dbReference type="NCBI Taxonomy" id="370292"/>
    <lineage>
        <taxon>Eukaryota</taxon>
        <taxon>Fungi</taxon>
        <taxon>Dikarya</taxon>
        <taxon>Basidiomycota</taxon>
        <taxon>Agaricomycotina</taxon>
        <taxon>Agaricomycetes</taxon>
        <taxon>Thelephorales</taxon>
        <taxon>Thelephoraceae</taxon>
        <taxon>Thelephora</taxon>
    </lineage>
</organism>
<evidence type="ECO:0000313" key="2">
    <source>
        <dbReference type="Proteomes" id="UP000886501"/>
    </source>
</evidence>
<protein>
    <submittedName>
        <fullName evidence="1">Cytochrome P450</fullName>
    </submittedName>
</protein>
<comment type="caution">
    <text evidence="1">The sequence shown here is derived from an EMBL/GenBank/DDBJ whole genome shotgun (WGS) entry which is preliminary data.</text>
</comment>
<accession>A0ACB6Z9A5</accession>
<evidence type="ECO:0000313" key="1">
    <source>
        <dbReference type="EMBL" id="KAF9645975.1"/>
    </source>
</evidence>
<keyword evidence="2" id="KW-1185">Reference proteome</keyword>
<sequence>MSSLSPLLDSTTVGVSFVIAVTGLVAISKWKGSQSLPYPPGPPPDPIIGNARAMGSDELERVFAAWGKKYGDVNYVTVVGQPIIVLNSYQAARDLLEKRSGIYSSRPRMVMLSELMGWGDVLSHQRVGPRFRKHRGIIQEQFSAKQISQYMHIQRKEAYATLADLGNTPDDLMKHLKRVLHNGALTAAGTILNVTYGYTVKDCNDPLVTLADECTSATIAGGGPGSLLCDLVPALKYWPTWAPFSGFKKHAVYTRSLVERFFDEPYQWIKTHMVEGTAKQCITVDLMETMRTQSGPYRASETIDTTDVLHIGSVLYAGESTDLSTFLQTSAILKAFVLALLLHPGVFSKVREEIDQKTGKERLVDFDDRDSLPYFECVMKEVIRWGCPIPLGMPHQLTENDTYQGYSMPKDATVMFNAWFVLYPEPEQFMPERFWGKMDTEVARQVNAVFGFGRRVCPGKAFAESNIFLIMSNIIATMDLTKAVDEAGVPITPPVEYTKSFIK</sequence>
<name>A0ACB6Z9A5_THEGA</name>
<reference evidence="1" key="2">
    <citation type="journal article" date="2020" name="Nat. Commun.">
        <title>Large-scale genome sequencing of mycorrhizal fungi provides insights into the early evolution of symbiotic traits.</title>
        <authorList>
            <person name="Miyauchi S."/>
            <person name="Kiss E."/>
            <person name="Kuo A."/>
            <person name="Drula E."/>
            <person name="Kohler A."/>
            <person name="Sanchez-Garcia M."/>
            <person name="Morin E."/>
            <person name="Andreopoulos B."/>
            <person name="Barry K.W."/>
            <person name="Bonito G."/>
            <person name="Buee M."/>
            <person name="Carver A."/>
            <person name="Chen C."/>
            <person name="Cichocki N."/>
            <person name="Clum A."/>
            <person name="Culley D."/>
            <person name="Crous P.W."/>
            <person name="Fauchery L."/>
            <person name="Girlanda M."/>
            <person name="Hayes R.D."/>
            <person name="Keri Z."/>
            <person name="LaButti K."/>
            <person name="Lipzen A."/>
            <person name="Lombard V."/>
            <person name="Magnuson J."/>
            <person name="Maillard F."/>
            <person name="Murat C."/>
            <person name="Nolan M."/>
            <person name="Ohm R.A."/>
            <person name="Pangilinan J."/>
            <person name="Pereira M.F."/>
            <person name="Perotto S."/>
            <person name="Peter M."/>
            <person name="Pfister S."/>
            <person name="Riley R."/>
            <person name="Sitrit Y."/>
            <person name="Stielow J.B."/>
            <person name="Szollosi G."/>
            <person name="Zifcakova L."/>
            <person name="Stursova M."/>
            <person name="Spatafora J.W."/>
            <person name="Tedersoo L."/>
            <person name="Vaario L.M."/>
            <person name="Yamada A."/>
            <person name="Yan M."/>
            <person name="Wang P."/>
            <person name="Xu J."/>
            <person name="Bruns T."/>
            <person name="Baldrian P."/>
            <person name="Vilgalys R."/>
            <person name="Dunand C."/>
            <person name="Henrissat B."/>
            <person name="Grigoriev I.V."/>
            <person name="Hibbett D."/>
            <person name="Nagy L.G."/>
            <person name="Martin F.M."/>
        </authorList>
    </citation>
    <scope>NUCLEOTIDE SEQUENCE</scope>
    <source>
        <strain evidence="1">P2</strain>
    </source>
</reference>
<reference evidence="1" key="1">
    <citation type="submission" date="2019-10" db="EMBL/GenBank/DDBJ databases">
        <authorList>
            <consortium name="DOE Joint Genome Institute"/>
            <person name="Kuo A."/>
            <person name="Miyauchi S."/>
            <person name="Kiss E."/>
            <person name="Drula E."/>
            <person name="Kohler A."/>
            <person name="Sanchez-Garcia M."/>
            <person name="Andreopoulos B."/>
            <person name="Barry K.W."/>
            <person name="Bonito G."/>
            <person name="Buee M."/>
            <person name="Carver A."/>
            <person name="Chen C."/>
            <person name="Cichocki N."/>
            <person name="Clum A."/>
            <person name="Culley D."/>
            <person name="Crous P.W."/>
            <person name="Fauchery L."/>
            <person name="Girlanda M."/>
            <person name="Hayes R."/>
            <person name="Keri Z."/>
            <person name="Labutti K."/>
            <person name="Lipzen A."/>
            <person name="Lombard V."/>
            <person name="Magnuson J."/>
            <person name="Maillard F."/>
            <person name="Morin E."/>
            <person name="Murat C."/>
            <person name="Nolan M."/>
            <person name="Ohm R."/>
            <person name="Pangilinan J."/>
            <person name="Pereira M."/>
            <person name="Perotto S."/>
            <person name="Peter M."/>
            <person name="Riley R."/>
            <person name="Sitrit Y."/>
            <person name="Stielow B."/>
            <person name="Szollosi G."/>
            <person name="Zifcakova L."/>
            <person name="Stursova M."/>
            <person name="Spatafora J.W."/>
            <person name="Tedersoo L."/>
            <person name="Vaario L.-M."/>
            <person name="Yamada A."/>
            <person name="Yan M."/>
            <person name="Wang P."/>
            <person name="Xu J."/>
            <person name="Bruns T."/>
            <person name="Baldrian P."/>
            <person name="Vilgalys R."/>
            <person name="Henrissat B."/>
            <person name="Grigoriev I.V."/>
            <person name="Hibbett D."/>
            <person name="Nagy L.G."/>
            <person name="Martin F.M."/>
        </authorList>
    </citation>
    <scope>NUCLEOTIDE SEQUENCE</scope>
    <source>
        <strain evidence="1">P2</strain>
    </source>
</reference>
<gene>
    <name evidence="1" type="ORF">BDM02DRAFT_3100571</name>
</gene>
<dbReference type="EMBL" id="MU118071">
    <property type="protein sequence ID" value="KAF9645975.1"/>
    <property type="molecule type" value="Genomic_DNA"/>
</dbReference>
<proteinExistence type="predicted"/>
<dbReference type="Proteomes" id="UP000886501">
    <property type="component" value="Unassembled WGS sequence"/>
</dbReference>